<dbReference type="PANTHER" id="PTHR30520">
    <property type="entry name" value="FORMATE TRANSPORTER-RELATED"/>
    <property type="match status" value="1"/>
</dbReference>
<keyword evidence="2" id="KW-0813">Transport</keyword>
<comment type="caution">
    <text evidence="10">The sequence shown here is derived from an EMBL/GenBank/DDBJ whole genome shotgun (WGS) entry which is preliminary data.</text>
</comment>
<comment type="subcellular location">
    <subcellularLocation>
        <location evidence="1">Cell membrane</location>
        <topology evidence="1">Multi-pass membrane protein</topology>
    </subcellularLocation>
</comment>
<dbReference type="PROSITE" id="PS01005">
    <property type="entry name" value="FORMATE_NITRITE_TP_1"/>
    <property type="match status" value="1"/>
</dbReference>
<evidence type="ECO:0000256" key="1">
    <source>
        <dbReference type="ARBA" id="ARBA00004651"/>
    </source>
</evidence>
<dbReference type="AlphaFoldDB" id="A0A7K4AHK0"/>
<dbReference type="InterPro" id="IPR023271">
    <property type="entry name" value="Aquaporin-like"/>
</dbReference>
<dbReference type="InterPro" id="IPR024002">
    <property type="entry name" value="For/NO2_transpt_CS"/>
</dbReference>
<evidence type="ECO:0000256" key="7">
    <source>
        <dbReference type="ARBA" id="ARBA00055172"/>
    </source>
</evidence>
<evidence type="ECO:0000313" key="11">
    <source>
        <dbReference type="Proteomes" id="UP000544742"/>
    </source>
</evidence>
<accession>A0A7K4AHK0</accession>
<comment type="function">
    <text evidence="7">May act as a formate transporter.</text>
</comment>
<keyword evidence="5 9" id="KW-0472">Membrane</keyword>
<evidence type="ECO:0000256" key="6">
    <source>
        <dbReference type="ARBA" id="ARBA00049660"/>
    </source>
</evidence>
<sequence length="304" mass="31895">MAFKVPADIAKAAIAAGCTKCNMTWQKLLVLGFLAGAYIAFGALLSEIVAGGLSNGTITGPDGEIWKIAMPGGLVKFAAGAVFPVGLMLVVIAGSELFTGNCMFAPISVLNGEASLGGLVKNWSLVYVGNLVGSVFVAYFLAYQCGLFDNLPWAGWAATVANTKCGLDFSTAFLRGIGCNWLVCLAVWLAISSEDVISKIFSCWFPIMAFVTIGFEHSVANMFFIPLGIFAANDPAIAANLATAGVATTNLAGGMGWYNFFITNLIPVTLGNIVGAAFFVAALYWYVYLKGPVCKAIPEKGAKK</sequence>
<dbReference type="NCBIfam" id="TIGR00790">
    <property type="entry name" value="fnt"/>
    <property type="match status" value="1"/>
</dbReference>
<proteinExistence type="inferred from homology"/>
<feature type="transmembrane region" description="Helical" evidence="9">
    <location>
        <begin position="28"/>
        <end position="53"/>
    </location>
</feature>
<feature type="transmembrane region" description="Helical" evidence="9">
    <location>
        <begin position="203"/>
        <end position="225"/>
    </location>
</feature>
<name>A0A7K4AHK0_METSH</name>
<evidence type="ECO:0000313" key="10">
    <source>
        <dbReference type="EMBL" id="NLJ22467.1"/>
    </source>
</evidence>
<evidence type="ECO:0000256" key="3">
    <source>
        <dbReference type="ARBA" id="ARBA00022692"/>
    </source>
</evidence>
<dbReference type="Pfam" id="PF01226">
    <property type="entry name" value="Form_Nir_trans"/>
    <property type="match status" value="1"/>
</dbReference>
<dbReference type="PROSITE" id="PS01006">
    <property type="entry name" value="FORMATE_NITRITE_TP_2"/>
    <property type="match status" value="1"/>
</dbReference>
<feature type="transmembrane region" description="Helical" evidence="9">
    <location>
        <begin position="237"/>
        <end position="258"/>
    </location>
</feature>
<evidence type="ECO:0000256" key="5">
    <source>
        <dbReference type="ARBA" id="ARBA00023136"/>
    </source>
</evidence>
<organism evidence="10 11">
    <name type="scientific">Methanothrix soehngenii</name>
    <name type="common">Methanosaeta concilii</name>
    <dbReference type="NCBI Taxonomy" id="2223"/>
    <lineage>
        <taxon>Archaea</taxon>
        <taxon>Methanobacteriati</taxon>
        <taxon>Methanobacteriota</taxon>
        <taxon>Stenosarchaea group</taxon>
        <taxon>Methanomicrobia</taxon>
        <taxon>Methanotrichales</taxon>
        <taxon>Methanotrichaceae</taxon>
        <taxon>Methanothrix</taxon>
    </lineage>
</organism>
<gene>
    <name evidence="10" type="ORF">GX426_05090</name>
</gene>
<evidence type="ECO:0000256" key="4">
    <source>
        <dbReference type="ARBA" id="ARBA00022989"/>
    </source>
</evidence>
<dbReference type="InterPro" id="IPR000292">
    <property type="entry name" value="For/NO2_transpt"/>
</dbReference>
<dbReference type="Gene3D" id="1.20.1080.10">
    <property type="entry name" value="Glycerol uptake facilitator protein"/>
    <property type="match status" value="1"/>
</dbReference>
<dbReference type="GO" id="GO:0015499">
    <property type="term" value="F:formate transmembrane transporter activity"/>
    <property type="evidence" value="ECO:0007669"/>
    <property type="project" value="TreeGrafter"/>
</dbReference>
<feature type="transmembrane region" description="Helical" evidence="9">
    <location>
        <begin position="172"/>
        <end position="191"/>
    </location>
</feature>
<feature type="transmembrane region" description="Helical" evidence="9">
    <location>
        <begin position="265"/>
        <end position="287"/>
    </location>
</feature>
<evidence type="ECO:0000256" key="2">
    <source>
        <dbReference type="ARBA" id="ARBA00022448"/>
    </source>
</evidence>
<dbReference type="RefSeq" id="WP_394339410.1">
    <property type="nucleotide sequence ID" value="NZ_CAJYDL010000001.1"/>
</dbReference>
<dbReference type="EMBL" id="JAAYUN010000087">
    <property type="protein sequence ID" value="NLJ22467.1"/>
    <property type="molecule type" value="Genomic_DNA"/>
</dbReference>
<dbReference type="Proteomes" id="UP000544742">
    <property type="component" value="Unassembled WGS sequence"/>
</dbReference>
<keyword evidence="3 9" id="KW-0812">Transmembrane</keyword>
<dbReference type="GO" id="GO:0005886">
    <property type="term" value="C:plasma membrane"/>
    <property type="evidence" value="ECO:0007669"/>
    <property type="project" value="UniProtKB-SubCell"/>
</dbReference>
<evidence type="ECO:0000256" key="9">
    <source>
        <dbReference type="SAM" id="Phobius"/>
    </source>
</evidence>
<reference evidence="10 11" key="1">
    <citation type="journal article" date="2020" name="Biotechnol. Biofuels">
        <title>New insights from the biogas microbiome by comprehensive genome-resolved metagenomics of nearly 1600 species originating from multiple anaerobic digesters.</title>
        <authorList>
            <person name="Campanaro S."/>
            <person name="Treu L."/>
            <person name="Rodriguez-R L.M."/>
            <person name="Kovalovszki A."/>
            <person name="Ziels R.M."/>
            <person name="Maus I."/>
            <person name="Zhu X."/>
            <person name="Kougias P.G."/>
            <person name="Basile A."/>
            <person name="Luo G."/>
            <person name="Schluter A."/>
            <person name="Konstantinidis K.T."/>
            <person name="Angelidaki I."/>
        </authorList>
    </citation>
    <scope>NUCLEOTIDE SEQUENCE [LARGE SCALE GENOMIC DNA]</scope>
    <source>
        <strain evidence="10">AS27yjCOA_157</strain>
    </source>
</reference>
<dbReference type="PANTHER" id="PTHR30520:SF6">
    <property type="entry name" value="FORMATE_NITRATE FAMILY TRANSPORTER (EUROFUNG)"/>
    <property type="match status" value="1"/>
</dbReference>
<keyword evidence="4 9" id="KW-1133">Transmembrane helix</keyword>
<comment type="similarity">
    <text evidence="6">Belongs to the FNT transporter (TC 1.A.16) family.</text>
</comment>
<feature type="transmembrane region" description="Helical" evidence="9">
    <location>
        <begin position="125"/>
        <end position="143"/>
    </location>
</feature>
<feature type="transmembrane region" description="Helical" evidence="9">
    <location>
        <begin position="73"/>
        <end position="93"/>
    </location>
</feature>
<evidence type="ECO:0000256" key="8">
    <source>
        <dbReference type="ARBA" id="ARBA00068567"/>
    </source>
</evidence>
<dbReference type="FunFam" id="1.20.1080.10:FF:000011">
    <property type="entry name" value="Formate family transporter"/>
    <property type="match status" value="1"/>
</dbReference>
<protein>
    <recommendedName>
        <fullName evidence="8">Probable formate transporter</fullName>
    </recommendedName>
</protein>